<dbReference type="GO" id="GO:0003924">
    <property type="term" value="F:GTPase activity"/>
    <property type="evidence" value="ECO:0007669"/>
    <property type="project" value="InterPro"/>
</dbReference>
<reference evidence="7" key="3">
    <citation type="submission" date="2025-09" db="UniProtKB">
        <authorList>
            <consortium name="Ensembl"/>
        </authorList>
    </citation>
    <scope>IDENTIFICATION</scope>
</reference>
<dbReference type="Bgee" id="ENSPPAG00000028454">
    <property type="expression patterns" value="Expressed in cerebellum and 6 other cell types or tissues"/>
</dbReference>
<evidence type="ECO:0008006" key="9">
    <source>
        <dbReference type="Google" id="ProtNLM"/>
    </source>
</evidence>
<dbReference type="InterPro" id="IPR009000">
    <property type="entry name" value="Transl_B-barrel_sf"/>
</dbReference>
<feature type="domain" description="Tr-type G" evidence="5">
    <location>
        <begin position="72"/>
        <end position="111"/>
    </location>
</feature>
<dbReference type="EMBL" id="AJFE02024602">
    <property type="status" value="NOT_ANNOTATED_CDS"/>
    <property type="molecule type" value="Genomic_DNA"/>
</dbReference>
<evidence type="ECO:0000256" key="2">
    <source>
        <dbReference type="ARBA" id="ARBA00022741"/>
    </source>
</evidence>
<evidence type="ECO:0000259" key="6">
    <source>
        <dbReference type="Pfam" id="PF22594"/>
    </source>
</evidence>
<dbReference type="OMA" id="TEETICL"/>
<keyword evidence="2" id="KW-0547">Nucleotide-binding</keyword>
<dbReference type="EMBL" id="AJFE02024604">
    <property type="status" value="NOT_ANNOTATED_CDS"/>
    <property type="molecule type" value="Genomic_DNA"/>
</dbReference>
<dbReference type="STRING" id="9597.ENSPPAP00000010461"/>
<feature type="domain" description="GTP-eEF1A C-terminal" evidence="6">
    <location>
        <begin position="263"/>
        <end position="314"/>
    </location>
</feature>
<evidence type="ECO:0000256" key="1">
    <source>
        <dbReference type="ARBA" id="ARBA00007249"/>
    </source>
</evidence>
<dbReference type="InterPro" id="IPR050100">
    <property type="entry name" value="TRAFAC_GTPase_members"/>
</dbReference>
<dbReference type="Pfam" id="PF22594">
    <property type="entry name" value="GTP-eEF1A_C"/>
    <property type="match status" value="1"/>
</dbReference>
<keyword evidence="8" id="KW-1185">Reference proteome</keyword>
<reference evidence="7 8" key="1">
    <citation type="journal article" date="2012" name="Nature">
        <title>The bonobo genome compared with the chimpanzee and human genomes.</title>
        <authorList>
            <person name="Prufer K."/>
            <person name="Munch K."/>
            <person name="Hellmann I."/>
            <person name="Akagi K."/>
            <person name="Miller J.R."/>
            <person name="Walenz B."/>
            <person name="Koren S."/>
            <person name="Sutton G."/>
            <person name="Kodira C."/>
            <person name="Winer R."/>
            <person name="Knight J.R."/>
            <person name="Mullikin J.C."/>
            <person name="Meader S.J."/>
            <person name="Ponting C.P."/>
            <person name="Lunter G."/>
            <person name="Higashino S."/>
            <person name="Hobolth A."/>
            <person name="Dutheil J."/>
            <person name="Karakoc E."/>
            <person name="Alkan C."/>
            <person name="Sajjadian S."/>
            <person name="Catacchio C.R."/>
            <person name="Ventura M."/>
            <person name="Marques-Bonet T."/>
            <person name="Eichler E.E."/>
            <person name="Andre C."/>
            <person name="Atencia R."/>
            <person name="Mugisha L."/>
            <person name="Junhold J."/>
            <person name="Patterson N."/>
            <person name="Siebauer M."/>
            <person name="Good J.M."/>
            <person name="Fischer A."/>
            <person name="Ptak S.E."/>
            <person name="Lachmann M."/>
            <person name="Symer D.E."/>
            <person name="Mailund T."/>
            <person name="Schierup M.H."/>
            <person name="Andres A.M."/>
            <person name="Kelso J."/>
            <person name="Paabo S."/>
        </authorList>
    </citation>
    <scope>NUCLEOTIDE SEQUENCE [LARGE SCALE GENOMIC DNA]</scope>
</reference>
<feature type="compositionally biased region" description="Basic and acidic residues" evidence="4">
    <location>
        <begin position="41"/>
        <end position="50"/>
    </location>
</feature>
<evidence type="ECO:0000259" key="5">
    <source>
        <dbReference type="Pfam" id="PF00009"/>
    </source>
</evidence>
<evidence type="ECO:0000256" key="4">
    <source>
        <dbReference type="SAM" id="MobiDB-lite"/>
    </source>
</evidence>
<evidence type="ECO:0000313" key="7">
    <source>
        <dbReference type="Ensembl" id="ENSPPAP00000010461.1"/>
    </source>
</evidence>
<protein>
    <recommendedName>
        <fullName evidence="9">Tr-type G domain-containing protein</fullName>
    </recommendedName>
</protein>
<dbReference type="InterPro" id="IPR000795">
    <property type="entry name" value="T_Tr_GTP-bd_dom"/>
</dbReference>
<dbReference type="SUPFAM" id="SSF52540">
    <property type="entry name" value="P-loop containing nucleoside triphosphate hydrolases"/>
    <property type="match status" value="1"/>
</dbReference>
<dbReference type="PANTHER" id="PTHR23115">
    <property type="entry name" value="TRANSLATION FACTOR"/>
    <property type="match status" value="1"/>
</dbReference>
<dbReference type="AlphaFoldDB" id="A0A2R8ZZQ0"/>
<dbReference type="Proteomes" id="UP000240080">
    <property type="component" value="Chromosome 16"/>
</dbReference>
<dbReference type="Pfam" id="PF00009">
    <property type="entry name" value="GTP_EFTU"/>
    <property type="match status" value="1"/>
</dbReference>
<dbReference type="SUPFAM" id="SSF50447">
    <property type="entry name" value="Translation proteins"/>
    <property type="match status" value="1"/>
</dbReference>
<dbReference type="GeneTree" id="ENSGT00940000155582"/>
<dbReference type="InterPro" id="IPR009001">
    <property type="entry name" value="Transl_elong_EF1A/Init_IF2_C"/>
</dbReference>
<dbReference type="Ensembl" id="ENSPPAT00000033111.1">
    <property type="protein sequence ID" value="ENSPPAP00000010461.1"/>
    <property type="gene ID" value="ENSPPAG00000028454.1"/>
</dbReference>
<dbReference type="Gene3D" id="3.40.50.300">
    <property type="entry name" value="P-loop containing nucleotide triphosphate hydrolases"/>
    <property type="match status" value="1"/>
</dbReference>
<name>A0A2R8ZZQ0_PANPA</name>
<dbReference type="InterPro" id="IPR054696">
    <property type="entry name" value="GTP-eEF1A_C"/>
</dbReference>
<sequence>MELSEPIVENGETEMSPEESWEHKEEISEAEPGGGSLGDGRPPEESAHEMMEEEEEIPKPKSVVAPPGAPKKEHVNVVFIGHVDAGKSTIGGQIMYLTGMVDKRTLEKYEREAKEKNRETWYIETGFHHVGQAGLKRLISVILLGYDFYFMSYKHKCLQSNLAVNVSENLQSCFLLKHNVEVLGILSDDVETDTVAPGENLKIRLKGIEEEEILPGFILCDPNNLCHSGRTFDAQSTNTIICPGYNAVLHIHYLEFKIIGLFLKTRPRFVKQDQVCIARLRTAGTICLETFKDFPQMGRFTLRDEGKTIAIGKVLKLVPEKD</sequence>
<dbReference type="EMBL" id="AJFE02024603">
    <property type="status" value="NOT_ANNOTATED_CDS"/>
    <property type="molecule type" value="Genomic_DNA"/>
</dbReference>
<dbReference type="Gene3D" id="2.40.30.10">
    <property type="entry name" value="Translation factors"/>
    <property type="match status" value="2"/>
</dbReference>
<proteinExistence type="inferred from homology"/>
<reference evidence="7" key="2">
    <citation type="submission" date="2025-08" db="UniProtKB">
        <authorList>
            <consortium name="Ensembl"/>
        </authorList>
    </citation>
    <scope>IDENTIFICATION</scope>
</reference>
<dbReference type="InterPro" id="IPR027417">
    <property type="entry name" value="P-loop_NTPase"/>
</dbReference>
<dbReference type="GO" id="GO:0005525">
    <property type="term" value="F:GTP binding"/>
    <property type="evidence" value="ECO:0007669"/>
    <property type="project" value="UniProtKB-KW"/>
</dbReference>
<dbReference type="SUPFAM" id="SSF50465">
    <property type="entry name" value="EF-Tu/eEF-1alpha/eIF2-gamma C-terminal domain"/>
    <property type="match status" value="1"/>
</dbReference>
<keyword evidence="3" id="KW-0342">GTP-binding</keyword>
<evidence type="ECO:0000313" key="8">
    <source>
        <dbReference type="Proteomes" id="UP000240080"/>
    </source>
</evidence>
<evidence type="ECO:0000256" key="3">
    <source>
        <dbReference type="ARBA" id="ARBA00023134"/>
    </source>
</evidence>
<dbReference type="CDD" id="cd03704">
    <property type="entry name" value="eRF3_C_III"/>
    <property type="match status" value="1"/>
</dbReference>
<accession>A0A2R8ZZQ0</accession>
<comment type="similarity">
    <text evidence="1">Belongs to the TRAFAC class translation factor GTPase superfamily. Classic translation factor GTPase family. EF-Tu/EF-1A subfamily.</text>
</comment>
<organism evidence="7 8">
    <name type="scientific">Pan paniscus</name>
    <name type="common">Pygmy chimpanzee</name>
    <name type="synonym">Bonobo</name>
    <dbReference type="NCBI Taxonomy" id="9597"/>
    <lineage>
        <taxon>Eukaryota</taxon>
        <taxon>Metazoa</taxon>
        <taxon>Chordata</taxon>
        <taxon>Craniata</taxon>
        <taxon>Vertebrata</taxon>
        <taxon>Euteleostomi</taxon>
        <taxon>Mammalia</taxon>
        <taxon>Eutheria</taxon>
        <taxon>Euarchontoglires</taxon>
        <taxon>Primates</taxon>
        <taxon>Haplorrhini</taxon>
        <taxon>Catarrhini</taxon>
        <taxon>Hominidae</taxon>
        <taxon>Pan</taxon>
    </lineage>
</organism>
<feature type="region of interest" description="Disordered" evidence="4">
    <location>
        <begin position="1"/>
        <end position="68"/>
    </location>
</feature>